<proteinExistence type="predicted"/>
<dbReference type="EMBL" id="DYXD01000145">
    <property type="protein sequence ID" value="HJF07818.1"/>
    <property type="molecule type" value="Genomic_DNA"/>
</dbReference>
<dbReference type="AlphaFoldDB" id="A0A921FD29"/>
<reference evidence="1" key="1">
    <citation type="journal article" date="2021" name="PeerJ">
        <title>Extensive microbial diversity within the chicken gut microbiome revealed by metagenomics and culture.</title>
        <authorList>
            <person name="Gilroy R."/>
            <person name="Ravi A."/>
            <person name="Getino M."/>
            <person name="Pursley I."/>
            <person name="Horton D.L."/>
            <person name="Alikhan N.F."/>
            <person name="Baker D."/>
            <person name="Gharbi K."/>
            <person name="Hall N."/>
            <person name="Watson M."/>
            <person name="Adriaenssens E.M."/>
            <person name="Foster-Nyarko E."/>
            <person name="Jarju S."/>
            <person name="Secka A."/>
            <person name="Antonio M."/>
            <person name="Oren A."/>
            <person name="Chaudhuri R.R."/>
            <person name="La Ragione R."/>
            <person name="Hildebrand F."/>
            <person name="Pallen M.J."/>
        </authorList>
    </citation>
    <scope>NUCLEOTIDE SEQUENCE</scope>
    <source>
        <strain evidence="1">CHK165-8395</strain>
    </source>
</reference>
<evidence type="ECO:0000313" key="1">
    <source>
        <dbReference type="EMBL" id="HJF07818.1"/>
    </source>
</evidence>
<protein>
    <submittedName>
        <fullName evidence="1">Uncharacterized protein</fullName>
    </submittedName>
</protein>
<name>A0A921FD29_9BACT</name>
<dbReference type="Proteomes" id="UP000718012">
    <property type="component" value="Unassembled WGS sequence"/>
</dbReference>
<organism evidence="1 2">
    <name type="scientific">Phocaeicola coprocola</name>
    <dbReference type="NCBI Taxonomy" id="310298"/>
    <lineage>
        <taxon>Bacteria</taxon>
        <taxon>Pseudomonadati</taxon>
        <taxon>Bacteroidota</taxon>
        <taxon>Bacteroidia</taxon>
        <taxon>Bacteroidales</taxon>
        <taxon>Bacteroidaceae</taxon>
        <taxon>Phocaeicola</taxon>
    </lineage>
</organism>
<sequence length="164" mass="19217">MIKASFIRFIFFGAKVQNNFVAREANATKRHGIRINKKTEKYRLHKQVKTKFPKRLTSLSYKILLLHDRKTILSKNKTLRTTFLASKRQHLTDIPAKSKGFSRGNRQTFLRKKKKKLTARKAFVQLFSKHWDILLKPSRCFEKTCSEKNEKLSANSLKQPDAPL</sequence>
<accession>A0A921FD29</accession>
<comment type="caution">
    <text evidence="1">The sequence shown here is derived from an EMBL/GenBank/DDBJ whole genome shotgun (WGS) entry which is preliminary data.</text>
</comment>
<gene>
    <name evidence="1" type="ORF">K8U81_06455</name>
</gene>
<evidence type="ECO:0000313" key="2">
    <source>
        <dbReference type="Proteomes" id="UP000718012"/>
    </source>
</evidence>
<reference evidence="1" key="2">
    <citation type="submission" date="2021-09" db="EMBL/GenBank/DDBJ databases">
        <authorList>
            <person name="Gilroy R."/>
        </authorList>
    </citation>
    <scope>NUCLEOTIDE SEQUENCE</scope>
    <source>
        <strain evidence="1">CHK165-8395</strain>
    </source>
</reference>